<dbReference type="EMBL" id="SMFY01000001">
    <property type="protein sequence ID" value="TCK31411.1"/>
    <property type="molecule type" value="Genomic_DNA"/>
</dbReference>
<dbReference type="InterPro" id="IPR043129">
    <property type="entry name" value="ATPase_NBD"/>
</dbReference>
<dbReference type="PANTHER" id="PTHR18964:SF149">
    <property type="entry name" value="BIFUNCTIONAL UDP-N-ACETYLGLUCOSAMINE 2-EPIMERASE_N-ACETYLMANNOSAMINE KINASE"/>
    <property type="match status" value="1"/>
</dbReference>
<evidence type="ECO:0000256" key="2">
    <source>
        <dbReference type="SAM" id="MobiDB-lite"/>
    </source>
</evidence>
<gene>
    <name evidence="3" type="ORF">EV667_1520</name>
</gene>
<evidence type="ECO:0000313" key="3">
    <source>
        <dbReference type="EMBL" id="TCK31411.1"/>
    </source>
</evidence>
<proteinExistence type="inferred from homology"/>
<evidence type="ECO:0000256" key="1">
    <source>
        <dbReference type="ARBA" id="ARBA00006479"/>
    </source>
</evidence>
<feature type="compositionally biased region" description="Basic and acidic residues" evidence="2">
    <location>
        <begin position="364"/>
        <end position="378"/>
    </location>
</feature>
<sequence length="378" mass="41204">MAKSAAQTKSAEPKIKETPPNVAVHGAATLTGVTVDGFNAQIRDENGFLGDRARRAAFFEIFDRWRDLGDRELSILGKTPTAELSKSEIDDALANGKPHEQAIIHSAIEEYSNELFTVVRRFMRTKEWRDTQRIVVGGGLKAGRFAEIAVARAELLARAEGIDIEMRPIRNEPDEAGLIGAAHLAPSWMFASFDDILAVDIGGTNIRCGIVRLNLDKADDLSKARVRSFELWRHGDEDPGREEAIAKLVGMLEKLIAEAKKDDLRLAPFIGVGCPGSIAGDGTIENGAQNLPGNWQSSRFNLPAALWEAIPTIAGNETTVVMHNDAVVQGLSEVPFMQDVEHWGVLTIGTGLGNARYTNRKRGKDKDKSAAKKSDAKD</sequence>
<dbReference type="Gene3D" id="3.30.420.40">
    <property type="match status" value="1"/>
</dbReference>
<dbReference type="Proteomes" id="UP000295030">
    <property type="component" value="Unassembled WGS sequence"/>
</dbReference>
<evidence type="ECO:0000313" key="4">
    <source>
        <dbReference type="Proteomes" id="UP000295030"/>
    </source>
</evidence>
<dbReference type="SUPFAM" id="SSF53067">
    <property type="entry name" value="Actin-like ATPase domain"/>
    <property type="match status" value="1"/>
</dbReference>
<dbReference type="AlphaFoldDB" id="A0A4R1IAN6"/>
<dbReference type="OrthoDB" id="7903685at2"/>
<feature type="region of interest" description="Disordered" evidence="2">
    <location>
        <begin position="356"/>
        <end position="378"/>
    </location>
</feature>
<dbReference type="InterPro" id="IPR000600">
    <property type="entry name" value="ROK"/>
</dbReference>
<comment type="caution">
    <text evidence="3">The sequence shown here is derived from an EMBL/GenBank/DDBJ whole genome shotgun (WGS) entry which is preliminary data.</text>
</comment>
<protein>
    <submittedName>
        <fullName evidence="3">ROK family protein</fullName>
    </submittedName>
</protein>
<keyword evidence="4" id="KW-1185">Reference proteome</keyword>
<dbReference type="CDD" id="cd23763">
    <property type="entry name" value="ASKHA_ATPase_ROK"/>
    <property type="match status" value="1"/>
</dbReference>
<reference evidence="3 4" key="1">
    <citation type="submission" date="2019-03" db="EMBL/GenBank/DDBJ databases">
        <title>Genomic Encyclopedia of Type Strains, Phase IV (KMG-IV): sequencing the most valuable type-strain genomes for metagenomic binning, comparative biology and taxonomic classification.</title>
        <authorList>
            <person name="Goeker M."/>
        </authorList>
    </citation>
    <scope>NUCLEOTIDE SEQUENCE [LARGE SCALE GENOMIC DNA]</scope>
    <source>
        <strain evidence="3 4">DSM 101</strain>
    </source>
</reference>
<dbReference type="RefSeq" id="WP_131834632.1">
    <property type="nucleotide sequence ID" value="NZ_SMFY01000001.1"/>
</dbReference>
<comment type="similarity">
    <text evidence="1">Belongs to the ROK (NagC/XylR) family.</text>
</comment>
<organism evidence="3 4">
    <name type="scientific">Ancylobacter aquaticus</name>
    <dbReference type="NCBI Taxonomy" id="100"/>
    <lineage>
        <taxon>Bacteria</taxon>
        <taxon>Pseudomonadati</taxon>
        <taxon>Pseudomonadota</taxon>
        <taxon>Alphaproteobacteria</taxon>
        <taxon>Hyphomicrobiales</taxon>
        <taxon>Xanthobacteraceae</taxon>
        <taxon>Ancylobacter</taxon>
    </lineage>
</organism>
<dbReference type="PANTHER" id="PTHR18964">
    <property type="entry name" value="ROK (REPRESSOR, ORF, KINASE) FAMILY"/>
    <property type="match status" value="1"/>
</dbReference>
<accession>A0A4R1IAN6</accession>
<name>A0A4R1IAN6_ANCAQ</name>